<gene>
    <name evidence="3" type="ORF">COU06_00015</name>
</gene>
<feature type="region of interest" description="Disordered" evidence="1">
    <location>
        <begin position="89"/>
        <end position="117"/>
    </location>
</feature>
<sequence length="340" mass="36693">MSIKNKKLNIVFALVLGGVLITQGVSAQVYYPSQQSISNTQPVFYYYLKPDGSLGYTQDYGSGAVNTTGGNVYGSSRVVVGKKTVTNTSVNNSNSVTTSPVNTQQTNASTASTNNSSSVSVLTPSSFFSRLANRNKDKEEEINKASFTITDIQVVTGPKNLETQGSELTCSVNVGWSTSENTVGQVLYGRTSQSDLNNLKYEGSAPEGNNPSKVHSTNLGCLENGTYYFRVVAFSEEGRVASEEKVMVPFKVDTRVISTFEGDATASASRNISLTAITLPIVILLLLALITFAYLRRKNPKDNELFQEKGVDDFLLTIPEINGLKKENSVLPKGLEIADA</sequence>
<evidence type="ECO:0000256" key="2">
    <source>
        <dbReference type="SAM" id="Phobius"/>
    </source>
</evidence>
<accession>A0A2M6WKV6</accession>
<keyword evidence="2" id="KW-0812">Transmembrane</keyword>
<evidence type="ECO:0000256" key="1">
    <source>
        <dbReference type="SAM" id="MobiDB-lite"/>
    </source>
</evidence>
<protein>
    <recommendedName>
        <fullName evidence="5">Fibronectin type-III domain-containing protein</fullName>
    </recommendedName>
</protein>
<evidence type="ECO:0000313" key="4">
    <source>
        <dbReference type="Proteomes" id="UP000229112"/>
    </source>
</evidence>
<keyword evidence="2" id="KW-0472">Membrane</keyword>
<feature type="transmembrane region" description="Helical" evidence="2">
    <location>
        <begin position="274"/>
        <end position="295"/>
    </location>
</feature>
<evidence type="ECO:0008006" key="5">
    <source>
        <dbReference type="Google" id="ProtNLM"/>
    </source>
</evidence>
<dbReference type="EMBL" id="PFAY01000001">
    <property type="protein sequence ID" value="PIT93412.1"/>
    <property type="molecule type" value="Genomic_DNA"/>
</dbReference>
<dbReference type="AlphaFoldDB" id="A0A2M6WKV6"/>
<dbReference type="Proteomes" id="UP000229112">
    <property type="component" value="Unassembled WGS sequence"/>
</dbReference>
<keyword evidence="2" id="KW-1133">Transmembrane helix</keyword>
<comment type="caution">
    <text evidence="3">The sequence shown here is derived from an EMBL/GenBank/DDBJ whole genome shotgun (WGS) entry which is preliminary data.</text>
</comment>
<organism evidence="3 4">
    <name type="scientific">Candidatus Harrisonbacteria bacterium CG10_big_fil_rev_8_21_14_0_10_38_8</name>
    <dbReference type="NCBI Taxonomy" id="1974582"/>
    <lineage>
        <taxon>Bacteria</taxon>
        <taxon>Candidatus Harrisoniibacteriota</taxon>
    </lineage>
</organism>
<proteinExistence type="predicted"/>
<evidence type="ECO:0000313" key="3">
    <source>
        <dbReference type="EMBL" id="PIT93412.1"/>
    </source>
</evidence>
<name>A0A2M6WKV6_9BACT</name>
<reference evidence="4" key="1">
    <citation type="submission" date="2017-09" db="EMBL/GenBank/DDBJ databases">
        <title>Depth-based differentiation of microbial function through sediment-hosted aquifers and enrichment of novel symbionts in the deep terrestrial subsurface.</title>
        <authorList>
            <person name="Probst A.J."/>
            <person name="Ladd B."/>
            <person name="Jarett J.K."/>
            <person name="Geller-Mcgrath D.E."/>
            <person name="Sieber C.M.K."/>
            <person name="Emerson J.B."/>
            <person name="Anantharaman K."/>
            <person name="Thomas B.C."/>
            <person name="Malmstrom R."/>
            <person name="Stieglmeier M."/>
            <person name="Klingl A."/>
            <person name="Woyke T."/>
            <person name="Ryan C.M."/>
            <person name="Banfield J.F."/>
        </authorList>
    </citation>
    <scope>NUCLEOTIDE SEQUENCE [LARGE SCALE GENOMIC DNA]</scope>
</reference>